<evidence type="ECO:0000313" key="1">
    <source>
        <dbReference type="EMBL" id="GAG76982.1"/>
    </source>
</evidence>
<proteinExistence type="predicted"/>
<dbReference type="InterPro" id="IPR005628">
    <property type="entry name" value="GspK"/>
</dbReference>
<dbReference type="PANTHER" id="PTHR38831:SF2">
    <property type="entry name" value="TYPE II SECRETION SYSTEM PROTEIN K"/>
    <property type="match status" value="1"/>
</dbReference>
<feature type="non-terminal residue" evidence="1">
    <location>
        <position position="1"/>
    </location>
</feature>
<dbReference type="EMBL" id="BART01014765">
    <property type="protein sequence ID" value="GAG76982.1"/>
    <property type="molecule type" value="Genomic_DNA"/>
</dbReference>
<accession>X1B6T9</accession>
<dbReference type="SUPFAM" id="SSF81585">
    <property type="entry name" value="PsbU/PolX domain-like"/>
    <property type="match status" value="1"/>
</dbReference>
<name>X1B6T9_9ZZZZ</name>
<reference evidence="1" key="1">
    <citation type="journal article" date="2014" name="Front. Microbiol.">
        <title>High frequency of phylogenetically diverse reductive dehalogenase-homologous genes in deep subseafloor sedimentary metagenomes.</title>
        <authorList>
            <person name="Kawai M."/>
            <person name="Futagami T."/>
            <person name="Toyoda A."/>
            <person name="Takaki Y."/>
            <person name="Nishi S."/>
            <person name="Hori S."/>
            <person name="Arai W."/>
            <person name="Tsubouchi T."/>
            <person name="Morono Y."/>
            <person name="Uchiyama I."/>
            <person name="Ito T."/>
            <person name="Fujiyama A."/>
            <person name="Inagaki F."/>
            <person name="Takami H."/>
        </authorList>
    </citation>
    <scope>NUCLEOTIDE SEQUENCE</scope>
    <source>
        <strain evidence="1">Expedition CK06-06</strain>
    </source>
</reference>
<dbReference type="AlphaFoldDB" id="X1B6T9"/>
<organism evidence="1">
    <name type="scientific">marine sediment metagenome</name>
    <dbReference type="NCBI Taxonomy" id="412755"/>
    <lineage>
        <taxon>unclassified sequences</taxon>
        <taxon>metagenomes</taxon>
        <taxon>ecological metagenomes</taxon>
    </lineage>
</organism>
<gene>
    <name evidence="1" type="ORF">S01H4_29168</name>
</gene>
<dbReference type="PANTHER" id="PTHR38831">
    <property type="entry name" value="TYPE II SECRETION SYSTEM PROTEIN K"/>
    <property type="match status" value="1"/>
</dbReference>
<dbReference type="Gene3D" id="1.10.150.320">
    <property type="entry name" value="Photosystem II 12 kDa extrinsic protein"/>
    <property type="match status" value="1"/>
</dbReference>
<dbReference type="GO" id="GO:0009306">
    <property type="term" value="P:protein secretion"/>
    <property type="evidence" value="ECO:0007669"/>
    <property type="project" value="InterPro"/>
</dbReference>
<dbReference type="Pfam" id="PF12836">
    <property type="entry name" value="HHH_3"/>
    <property type="match status" value="1"/>
</dbReference>
<comment type="caution">
    <text evidence="1">The sequence shown here is derived from an EMBL/GenBank/DDBJ whole genome shotgun (WGS) entry which is preliminary data.</text>
</comment>
<dbReference type="GO" id="GO:0016020">
    <property type="term" value="C:membrane"/>
    <property type="evidence" value="ECO:0007669"/>
    <property type="project" value="InterPro"/>
</dbReference>
<feature type="non-terminal residue" evidence="1">
    <location>
        <position position="109"/>
    </location>
</feature>
<protein>
    <submittedName>
        <fullName evidence="1">Uncharacterized protein</fullName>
    </submittedName>
</protein>
<sequence>ENPYPCHNGFLNTIDELFLLKGFDDEVFYGKEKERGSLNAYLTVYGDGKININTASLPVLQALHSDIDGSLAQEIVEYRKDTPFKKITDLKEIFGIDDRIYNEISPRIT</sequence>